<evidence type="ECO:0000256" key="10">
    <source>
        <dbReference type="ARBA" id="ARBA00042639"/>
    </source>
</evidence>
<dbReference type="Pfam" id="PF00578">
    <property type="entry name" value="AhpC-TSA"/>
    <property type="match status" value="1"/>
</dbReference>
<reference evidence="14 15" key="1">
    <citation type="submission" date="2018-12" db="EMBL/GenBank/DDBJ databases">
        <title>Flammeovirga pectinis sp. nov., isolated from the gut of the Korean scallop, Patinopecten yessoensis.</title>
        <authorList>
            <person name="Bae J.-W."/>
            <person name="Jeong Y.-S."/>
            <person name="Kang W."/>
        </authorList>
    </citation>
    <scope>NUCLEOTIDE SEQUENCE [LARGE SCALE GENOMIC DNA]</scope>
    <source>
        <strain evidence="14 15">L12M1</strain>
    </source>
</reference>
<evidence type="ECO:0000256" key="7">
    <source>
        <dbReference type="ARBA" id="ARBA00023284"/>
    </source>
</evidence>
<gene>
    <name evidence="14" type="ORF">EI427_22640</name>
</gene>
<dbReference type="GO" id="GO:0005737">
    <property type="term" value="C:cytoplasm"/>
    <property type="evidence" value="ECO:0007669"/>
    <property type="project" value="TreeGrafter"/>
</dbReference>
<dbReference type="InterPro" id="IPR000866">
    <property type="entry name" value="AhpC/TSA"/>
</dbReference>
<dbReference type="Gene3D" id="3.40.30.10">
    <property type="entry name" value="Glutaredoxin"/>
    <property type="match status" value="1"/>
</dbReference>
<proteinExistence type="inferred from homology"/>
<evidence type="ECO:0000313" key="15">
    <source>
        <dbReference type="Proteomes" id="UP000267268"/>
    </source>
</evidence>
<evidence type="ECO:0000256" key="4">
    <source>
        <dbReference type="ARBA" id="ARBA00022862"/>
    </source>
</evidence>
<evidence type="ECO:0000256" key="1">
    <source>
        <dbReference type="ARBA" id="ARBA00003330"/>
    </source>
</evidence>
<keyword evidence="5" id="KW-0560">Oxidoreductase</keyword>
<dbReference type="PANTHER" id="PTHR42801">
    <property type="entry name" value="THIOREDOXIN-DEPENDENT PEROXIDE REDUCTASE"/>
    <property type="match status" value="1"/>
</dbReference>
<feature type="signal peptide" evidence="12">
    <location>
        <begin position="1"/>
        <end position="19"/>
    </location>
</feature>
<evidence type="ECO:0000256" key="9">
    <source>
        <dbReference type="ARBA" id="ARBA00038489"/>
    </source>
</evidence>
<evidence type="ECO:0000256" key="3">
    <source>
        <dbReference type="ARBA" id="ARBA00022559"/>
    </source>
</evidence>
<dbReference type="GO" id="GO:0034599">
    <property type="term" value="P:cellular response to oxidative stress"/>
    <property type="evidence" value="ECO:0007669"/>
    <property type="project" value="TreeGrafter"/>
</dbReference>
<dbReference type="OrthoDB" id="9809746at2"/>
<comment type="catalytic activity">
    <reaction evidence="11">
        <text>a hydroperoxide + [thioredoxin]-dithiol = an alcohol + [thioredoxin]-disulfide + H2O</text>
        <dbReference type="Rhea" id="RHEA:62620"/>
        <dbReference type="Rhea" id="RHEA-COMP:10698"/>
        <dbReference type="Rhea" id="RHEA-COMP:10700"/>
        <dbReference type="ChEBI" id="CHEBI:15377"/>
        <dbReference type="ChEBI" id="CHEBI:29950"/>
        <dbReference type="ChEBI" id="CHEBI:30879"/>
        <dbReference type="ChEBI" id="CHEBI:35924"/>
        <dbReference type="ChEBI" id="CHEBI:50058"/>
        <dbReference type="EC" id="1.11.1.24"/>
    </reaction>
</comment>
<dbReference type="GO" id="GO:0045454">
    <property type="term" value="P:cell redox homeostasis"/>
    <property type="evidence" value="ECO:0007669"/>
    <property type="project" value="TreeGrafter"/>
</dbReference>
<dbReference type="PROSITE" id="PS51352">
    <property type="entry name" value="THIOREDOXIN_2"/>
    <property type="match status" value="1"/>
</dbReference>
<organism evidence="14 15">
    <name type="scientific">Flammeovirga pectinis</name>
    <dbReference type="NCBI Taxonomy" id="2494373"/>
    <lineage>
        <taxon>Bacteria</taxon>
        <taxon>Pseudomonadati</taxon>
        <taxon>Bacteroidota</taxon>
        <taxon>Cytophagia</taxon>
        <taxon>Cytophagales</taxon>
        <taxon>Flammeovirgaceae</taxon>
        <taxon>Flammeovirga</taxon>
    </lineage>
</organism>
<evidence type="ECO:0000259" key="13">
    <source>
        <dbReference type="PROSITE" id="PS51352"/>
    </source>
</evidence>
<dbReference type="RefSeq" id="WP_126619321.1">
    <property type="nucleotide sequence ID" value="NZ_CP034563.1"/>
</dbReference>
<sequence length="210" mass="23636">MKNLLIILFLIASIQITSAQETAIYEKYGVTVGTLQPGLEVGESVKNFKGKDQNNKTYSLDDALKNGPVVVNFFRGSWCPYCVKHLINVQDSLSMIEAKGATFIAVTPENQERFTALAEKKGFTFEMVEDKKMDIMNSFEVTFDVNDGYQNMLKKYENDLTKTNAIKKAALPVPATFIISQDGKIIARHYDPNYKVRMSVKDILNTLESI</sequence>
<keyword evidence="4" id="KW-0049">Antioxidant</keyword>
<keyword evidence="3" id="KW-0575">Peroxidase</keyword>
<keyword evidence="15" id="KW-1185">Reference proteome</keyword>
<dbReference type="Proteomes" id="UP000267268">
    <property type="component" value="Chromosome 2"/>
</dbReference>
<keyword evidence="7" id="KW-0676">Redox-active center</keyword>
<protein>
    <recommendedName>
        <fullName evidence="2">thioredoxin-dependent peroxiredoxin</fullName>
        <ecNumber evidence="2">1.11.1.24</ecNumber>
    </recommendedName>
    <alternativeName>
        <fullName evidence="8">Thioredoxin peroxidase</fullName>
    </alternativeName>
    <alternativeName>
        <fullName evidence="10">Thioredoxin-dependent peroxiredoxin Bcp</fullName>
    </alternativeName>
</protein>
<comment type="function">
    <text evidence="1">Thiol-specific peroxidase that catalyzes the reduction of hydrogen peroxide and organic hydroperoxides to water and alcohols, respectively. Plays a role in cell protection against oxidative stress by detoxifying peroxides and as sensor of hydrogen peroxide-mediated signaling events.</text>
</comment>
<evidence type="ECO:0000256" key="2">
    <source>
        <dbReference type="ARBA" id="ARBA00013017"/>
    </source>
</evidence>
<evidence type="ECO:0000256" key="11">
    <source>
        <dbReference type="ARBA" id="ARBA00049091"/>
    </source>
</evidence>
<dbReference type="EMBL" id="CP034563">
    <property type="protein sequence ID" value="AZQ65021.1"/>
    <property type="molecule type" value="Genomic_DNA"/>
</dbReference>
<dbReference type="InterPro" id="IPR050924">
    <property type="entry name" value="Peroxiredoxin_BCP/PrxQ"/>
</dbReference>
<dbReference type="SUPFAM" id="SSF52833">
    <property type="entry name" value="Thioredoxin-like"/>
    <property type="match status" value="1"/>
</dbReference>
<feature type="chain" id="PRO_5018710819" description="thioredoxin-dependent peroxiredoxin" evidence="12">
    <location>
        <begin position="20"/>
        <end position="210"/>
    </location>
</feature>
<dbReference type="AlphaFoldDB" id="A0A3Q9FUZ5"/>
<evidence type="ECO:0000256" key="5">
    <source>
        <dbReference type="ARBA" id="ARBA00023002"/>
    </source>
</evidence>
<name>A0A3Q9FUZ5_9BACT</name>
<evidence type="ECO:0000256" key="6">
    <source>
        <dbReference type="ARBA" id="ARBA00023157"/>
    </source>
</evidence>
<comment type="similarity">
    <text evidence="9">Belongs to the peroxiredoxin family. BCP/PrxQ subfamily.</text>
</comment>
<dbReference type="KEGG" id="fll:EI427_22640"/>
<dbReference type="InterPro" id="IPR013766">
    <property type="entry name" value="Thioredoxin_domain"/>
</dbReference>
<dbReference type="CDD" id="cd02970">
    <property type="entry name" value="PRX_like2"/>
    <property type="match status" value="1"/>
</dbReference>
<evidence type="ECO:0000313" key="14">
    <source>
        <dbReference type="EMBL" id="AZQ65021.1"/>
    </source>
</evidence>
<dbReference type="PANTHER" id="PTHR42801:SF7">
    <property type="entry name" value="SLL1159 PROTEIN"/>
    <property type="match status" value="1"/>
</dbReference>
<keyword evidence="12" id="KW-0732">Signal</keyword>
<dbReference type="GO" id="GO:0008379">
    <property type="term" value="F:thioredoxin peroxidase activity"/>
    <property type="evidence" value="ECO:0007669"/>
    <property type="project" value="TreeGrafter"/>
</dbReference>
<evidence type="ECO:0000256" key="12">
    <source>
        <dbReference type="SAM" id="SignalP"/>
    </source>
</evidence>
<dbReference type="EC" id="1.11.1.24" evidence="2"/>
<dbReference type="InterPro" id="IPR036249">
    <property type="entry name" value="Thioredoxin-like_sf"/>
</dbReference>
<evidence type="ECO:0000256" key="8">
    <source>
        <dbReference type="ARBA" id="ARBA00032824"/>
    </source>
</evidence>
<feature type="domain" description="Thioredoxin" evidence="13">
    <location>
        <begin position="39"/>
        <end position="210"/>
    </location>
</feature>
<accession>A0A3Q9FUZ5</accession>
<keyword evidence="6" id="KW-1015">Disulfide bond</keyword>